<evidence type="ECO:0000256" key="5">
    <source>
        <dbReference type="ARBA" id="ARBA00023136"/>
    </source>
</evidence>
<feature type="transmembrane region" description="Helical" evidence="6">
    <location>
        <begin position="109"/>
        <end position="130"/>
    </location>
</feature>
<feature type="transmembrane region" description="Helical" evidence="6">
    <location>
        <begin position="168"/>
        <end position="186"/>
    </location>
</feature>
<keyword evidence="3 6" id="KW-0812">Transmembrane</keyword>
<dbReference type="PANTHER" id="PTHR23291">
    <property type="entry name" value="BAX INHIBITOR-RELATED"/>
    <property type="match status" value="1"/>
</dbReference>
<gene>
    <name evidence="8" type="ORF">EI42_00472</name>
</gene>
<proteinExistence type="inferred from homology"/>
<dbReference type="RefSeq" id="WP_111318432.1">
    <property type="nucleotide sequence ID" value="NZ_BIFX01000001.1"/>
</dbReference>
<comment type="subcellular location">
    <subcellularLocation>
        <location evidence="1">Membrane</location>
        <topology evidence="1">Multi-pass membrane protein</topology>
    </subcellularLocation>
</comment>
<dbReference type="GO" id="GO:0016020">
    <property type="term" value="C:membrane"/>
    <property type="evidence" value="ECO:0007669"/>
    <property type="project" value="UniProtKB-SubCell"/>
</dbReference>
<dbReference type="GO" id="GO:0008233">
    <property type="term" value="F:peptidase activity"/>
    <property type="evidence" value="ECO:0007669"/>
    <property type="project" value="UniProtKB-KW"/>
</dbReference>
<evidence type="ECO:0000313" key="9">
    <source>
        <dbReference type="Proteomes" id="UP000248806"/>
    </source>
</evidence>
<sequence>MYNPNNNPYGGWGRGPYPQQQQQQGGYNNFGTRYQFQTAPYAGPLQSSDLISKVMGLLAFSFVFASAGAWVGMYVLHLTFMTYLIVAILGLVLLIALQAMIQRYPANLILLYAFTFLEGLSLSPLLASYVAFAPTILLQAFLITAATSIGLSIYAWTTKRDFTRLGDFLFVGLILLLIAGIVNIFFHSTIFSLIISIVGIGIFMGYILFDIQKAKYMANTLPNAIGLTVSMFLNVLNLFLYILRLLTILQGSDRD</sequence>
<name>A0A326UCW2_THEHA</name>
<evidence type="ECO:0000313" key="8">
    <source>
        <dbReference type="EMBL" id="PZW36298.1"/>
    </source>
</evidence>
<keyword evidence="8" id="KW-0378">Hydrolase</keyword>
<dbReference type="OrthoDB" id="9793828at2"/>
<dbReference type="EMBL" id="QKUF01000001">
    <property type="protein sequence ID" value="PZW36298.1"/>
    <property type="molecule type" value="Genomic_DNA"/>
</dbReference>
<feature type="transmembrane region" description="Helical" evidence="6">
    <location>
        <begin position="192"/>
        <end position="209"/>
    </location>
</feature>
<dbReference type="InterPro" id="IPR006214">
    <property type="entry name" value="Bax_inhibitor_1-related"/>
</dbReference>
<accession>A0A326UCW2</accession>
<reference evidence="8 9" key="1">
    <citation type="submission" date="2018-06" db="EMBL/GenBank/DDBJ databases">
        <title>Genomic Encyclopedia of Archaeal and Bacterial Type Strains, Phase II (KMG-II): from individual species to whole genera.</title>
        <authorList>
            <person name="Goeker M."/>
        </authorList>
    </citation>
    <scope>NUCLEOTIDE SEQUENCE [LARGE SCALE GENOMIC DNA]</scope>
    <source>
        <strain evidence="8 9">ATCC BAA-1881</strain>
    </source>
</reference>
<organism evidence="8 9">
    <name type="scientific">Thermosporothrix hazakensis</name>
    <dbReference type="NCBI Taxonomy" id="644383"/>
    <lineage>
        <taxon>Bacteria</taxon>
        <taxon>Bacillati</taxon>
        <taxon>Chloroflexota</taxon>
        <taxon>Ktedonobacteria</taxon>
        <taxon>Ktedonobacterales</taxon>
        <taxon>Thermosporotrichaceae</taxon>
        <taxon>Thermosporothrix</taxon>
    </lineage>
</organism>
<dbReference type="AlphaFoldDB" id="A0A326UCW2"/>
<feature type="transmembrane region" description="Helical" evidence="6">
    <location>
        <begin position="54"/>
        <end position="74"/>
    </location>
</feature>
<evidence type="ECO:0000256" key="2">
    <source>
        <dbReference type="ARBA" id="ARBA00010350"/>
    </source>
</evidence>
<evidence type="ECO:0000256" key="3">
    <source>
        <dbReference type="ARBA" id="ARBA00022692"/>
    </source>
</evidence>
<evidence type="ECO:0000256" key="4">
    <source>
        <dbReference type="ARBA" id="ARBA00022989"/>
    </source>
</evidence>
<feature type="transmembrane region" description="Helical" evidence="6">
    <location>
        <begin position="80"/>
        <end position="97"/>
    </location>
</feature>
<dbReference type="Proteomes" id="UP000248806">
    <property type="component" value="Unassembled WGS sequence"/>
</dbReference>
<comment type="similarity">
    <text evidence="2 6">Belongs to the BI1 family.</text>
</comment>
<protein>
    <submittedName>
        <fullName evidence="8">Modulator of FtsH protease</fullName>
    </submittedName>
</protein>
<evidence type="ECO:0000256" key="6">
    <source>
        <dbReference type="RuleBase" id="RU004379"/>
    </source>
</evidence>
<evidence type="ECO:0000256" key="7">
    <source>
        <dbReference type="SAM" id="MobiDB-lite"/>
    </source>
</evidence>
<dbReference type="GO" id="GO:0006508">
    <property type="term" value="P:proteolysis"/>
    <property type="evidence" value="ECO:0007669"/>
    <property type="project" value="UniProtKB-KW"/>
</dbReference>
<feature type="region of interest" description="Disordered" evidence="7">
    <location>
        <begin position="1"/>
        <end position="23"/>
    </location>
</feature>
<feature type="transmembrane region" description="Helical" evidence="6">
    <location>
        <begin position="221"/>
        <end position="243"/>
    </location>
</feature>
<comment type="caution">
    <text evidence="8">The sequence shown here is derived from an EMBL/GenBank/DDBJ whole genome shotgun (WGS) entry which is preliminary data.</text>
</comment>
<keyword evidence="8" id="KW-0645">Protease</keyword>
<keyword evidence="5 6" id="KW-0472">Membrane</keyword>
<evidence type="ECO:0000256" key="1">
    <source>
        <dbReference type="ARBA" id="ARBA00004141"/>
    </source>
</evidence>
<feature type="transmembrane region" description="Helical" evidence="6">
    <location>
        <begin position="136"/>
        <end position="156"/>
    </location>
</feature>
<keyword evidence="4 6" id="KW-1133">Transmembrane helix</keyword>
<dbReference type="PANTHER" id="PTHR23291:SF50">
    <property type="entry name" value="PROTEIN LIFEGUARD 4"/>
    <property type="match status" value="1"/>
</dbReference>
<dbReference type="CDD" id="cd10432">
    <property type="entry name" value="BI-1-like_bacterial"/>
    <property type="match status" value="1"/>
</dbReference>
<keyword evidence="9" id="KW-1185">Reference proteome</keyword>
<dbReference type="Pfam" id="PF01027">
    <property type="entry name" value="Bax1-I"/>
    <property type="match status" value="1"/>
</dbReference>